<keyword evidence="2" id="KW-1185">Reference proteome</keyword>
<dbReference type="HOGENOM" id="CLU_3308133_0_0_11"/>
<comment type="caution">
    <text evidence="1">The sequence shown here is derived from an EMBL/GenBank/DDBJ whole genome shotgun (WGS) entry which is preliminary data.</text>
</comment>
<evidence type="ECO:0000313" key="1">
    <source>
        <dbReference type="EMBL" id="EKX88045.1"/>
    </source>
</evidence>
<organism evidence="1 2">
    <name type="scientific">Corynebacterium durum F0235</name>
    <dbReference type="NCBI Taxonomy" id="1035195"/>
    <lineage>
        <taxon>Bacteria</taxon>
        <taxon>Bacillati</taxon>
        <taxon>Actinomycetota</taxon>
        <taxon>Actinomycetes</taxon>
        <taxon>Mycobacteriales</taxon>
        <taxon>Corynebacteriaceae</taxon>
        <taxon>Corynebacterium</taxon>
    </lineage>
</organism>
<proteinExistence type="predicted"/>
<dbReference type="Proteomes" id="UP000010445">
    <property type="component" value="Unassembled WGS sequence"/>
</dbReference>
<dbReference type="AlphaFoldDB" id="L1MAH5"/>
<reference evidence="1 2" key="1">
    <citation type="submission" date="2012-05" db="EMBL/GenBank/DDBJ databases">
        <authorList>
            <person name="Weinstock G."/>
            <person name="Sodergren E."/>
            <person name="Lobos E.A."/>
            <person name="Fulton L."/>
            <person name="Fulton R."/>
            <person name="Courtney L."/>
            <person name="Fronick C."/>
            <person name="O'Laughlin M."/>
            <person name="Godfrey J."/>
            <person name="Wilson R.M."/>
            <person name="Miner T."/>
            <person name="Farmer C."/>
            <person name="Delehaunty K."/>
            <person name="Cordes M."/>
            <person name="Minx P."/>
            <person name="Tomlinson C."/>
            <person name="Chen J."/>
            <person name="Wollam A."/>
            <person name="Pepin K.H."/>
            <person name="Bhonagiri V."/>
            <person name="Zhang X."/>
            <person name="Suruliraj S."/>
            <person name="Warren W."/>
            <person name="Mitreva M."/>
            <person name="Mardis E.R."/>
            <person name="Wilson R.K."/>
        </authorList>
    </citation>
    <scope>NUCLEOTIDE SEQUENCE [LARGE SCALE GENOMIC DNA]</scope>
    <source>
        <strain evidence="1 2">F0235</strain>
    </source>
</reference>
<accession>L1MAH5</accession>
<name>L1MAH5_9CORY</name>
<dbReference type="EMBL" id="AMEM01000040">
    <property type="protein sequence ID" value="EKX88045.1"/>
    <property type="molecule type" value="Genomic_DNA"/>
</dbReference>
<protein>
    <submittedName>
        <fullName evidence="1">Uncharacterized protein</fullName>
    </submittedName>
</protein>
<dbReference type="STRING" id="1035195.HMPREF9997_02408"/>
<evidence type="ECO:0000313" key="2">
    <source>
        <dbReference type="Proteomes" id="UP000010445"/>
    </source>
</evidence>
<gene>
    <name evidence="1" type="ORF">HMPREF9997_02408</name>
</gene>
<sequence>MIYPLIAAPIEVLVATPVVCSATACHDQVNTARRLGCAL</sequence>